<organism evidence="1 2">
    <name type="scientific">Ilex paraguariensis</name>
    <name type="common">yerba mate</name>
    <dbReference type="NCBI Taxonomy" id="185542"/>
    <lineage>
        <taxon>Eukaryota</taxon>
        <taxon>Viridiplantae</taxon>
        <taxon>Streptophyta</taxon>
        <taxon>Embryophyta</taxon>
        <taxon>Tracheophyta</taxon>
        <taxon>Spermatophyta</taxon>
        <taxon>Magnoliopsida</taxon>
        <taxon>eudicotyledons</taxon>
        <taxon>Gunneridae</taxon>
        <taxon>Pentapetalae</taxon>
        <taxon>asterids</taxon>
        <taxon>campanulids</taxon>
        <taxon>Aquifoliales</taxon>
        <taxon>Aquifoliaceae</taxon>
        <taxon>Ilex</taxon>
    </lineage>
</organism>
<comment type="caution">
    <text evidence="1">The sequence shown here is derived from an EMBL/GenBank/DDBJ whole genome shotgun (WGS) entry which is preliminary data.</text>
</comment>
<dbReference type="EMBL" id="CAUOFW020007343">
    <property type="protein sequence ID" value="CAK9178871.1"/>
    <property type="molecule type" value="Genomic_DNA"/>
</dbReference>
<gene>
    <name evidence="1" type="ORF">ILEXP_LOCUS48799</name>
</gene>
<keyword evidence="2" id="KW-1185">Reference proteome</keyword>
<protein>
    <submittedName>
        <fullName evidence="1">Uncharacterized protein</fullName>
    </submittedName>
</protein>
<reference evidence="1 2" key="1">
    <citation type="submission" date="2024-02" db="EMBL/GenBank/DDBJ databases">
        <authorList>
            <person name="Vignale AGUSTIN F."/>
            <person name="Sosa J E."/>
            <person name="Modenutti C."/>
        </authorList>
    </citation>
    <scope>NUCLEOTIDE SEQUENCE [LARGE SCALE GENOMIC DNA]</scope>
</reference>
<dbReference type="Proteomes" id="UP001642360">
    <property type="component" value="Unassembled WGS sequence"/>
</dbReference>
<name>A0ABC8UBI4_9AQUA</name>
<sequence>MDVNQKEKLTLVARKACFGLPTACPTCLPVYIYLRFAQVPFDLDFNLMHPDSGPSLSLSATYSSRQPFFFAFLPAFPDKGLIELRFLSALPLVINLLFYSMKLPEVQTFVLS</sequence>
<evidence type="ECO:0000313" key="2">
    <source>
        <dbReference type="Proteomes" id="UP001642360"/>
    </source>
</evidence>
<proteinExistence type="predicted"/>
<accession>A0ABC8UBI4</accession>
<dbReference type="AlphaFoldDB" id="A0ABC8UBI4"/>
<evidence type="ECO:0000313" key="1">
    <source>
        <dbReference type="EMBL" id="CAK9178871.1"/>
    </source>
</evidence>